<dbReference type="EMBL" id="QPIG01000002">
    <property type="protein sequence ID" value="RCU57696.1"/>
    <property type="molecule type" value="Genomic_DNA"/>
</dbReference>
<keyword evidence="2" id="KW-0564">Palmitate</keyword>
<protein>
    <submittedName>
        <fullName evidence="3">TolC family protein</fullName>
    </submittedName>
</protein>
<evidence type="ECO:0000313" key="3">
    <source>
        <dbReference type="EMBL" id="RCU57696.1"/>
    </source>
</evidence>
<dbReference type="PROSITE" id="PS51257">
    <property type="entry name" value="PROKAR_LIPOPROTEIN"/>
    <property type="match status" value="1"/>
</dbReference>
<reference evidence="3 4" key="1">
    <citation type="submission" date="2018-07" db="EMBL/GenBank/DDBJ databases">
        <title>Oceanihabitans testaceum sp. nov., isolated from marine sediment.</title>
        <authorList>
            <person name="Li C.-M."/>
        </authorList>
    </citation>
    <scope>NUCLEOTIDE SEQUENCE [LARGE SCALE GENOMIC DNA]</scope>
    <source>
        <strain evidence="3 4">S9-10</strain>
    </source>
</reference>
<dbReference type="AlphaFoldDB" id="A0A368P5G7"/>
<dbReference type="PANTHER" id="PTHR30203:SF33">
    <property type="entry name" value="BLR4455 PROTEIN"/>
    <property type="match status" value="1"/>
</dbReference>
<organism evidence="3 4">
    <name type="scientific">Oceanihabitans sediminis</name>
    <dbReference type="NCBI Taxonomy" id="1812012"/>
    <lineage>
        <taxon>Bacteria</taxon>
        <taxon>Pseudomonadati</taxon>
        <taxon>Bacteroidota</taxon>
        <taxon>Flavobacteriia</taxon>
        <taxon>Flavobacteriales</taxon>
        <taxon>Flavobacteriaceae</taxon>
        <taxon>Oceanihabitans</taxon>
    </lineage>
</organism>
<dbReference type="GO" id="GO:0015562">
    <property type="term" value="F:efflux transmembrane transporter activity"/>
    <property type="evidence" value="ECO:0007669"/>
    <property type="project" value="InterPro"/>
</dbReference>
<accession>A0A368P5G7</accession>
<keyword evidence="2" id="KW-1134">Transmembrane beta strand</keyword>
<dbReference type="Gene3D" id="2.20.200.10">
    <property type="entry name" value="Outer membrane efflux proteins (OEP)"/>
    <property type="match status" value="1"/>
</dbReference>
<evidence type="ECO:0000313" key="4">
    <source>
        <dbReference type="Proteomes" id="UP000252249"/>
    </source>
</evidence>
<dbReference type="InterPro" id="IPR003423">
    <property type="entry name" value="OMP_efflux"/>
</dbReference>
<gene>
    <name evidence="3" type="ORF">DU428_07860</name>
</gene>
<dbReference type="Pfam" id="PF02321">
    <property type="entry name" value="OEP"/>
    <property type="match status" value="2"/>
</dbReference>
<dbReference type="RefSeq" id="WP_072351645.1">
    <property type="nucleotide sequence ID" value="NZ_JAWVXR010000002.1"/>
</dbReference>
<keyword evidence="2" id="KW-0732">Signal</keyword>
<dbReference type="SUPFAM" id="SSF56954">
    <property type="entry name" value="Outer membrane efflux proteins (OEP)"/>
    <property type="match status" value="1"/>
</dbReference>
<dbReference type="Proteomes" id="UP000252249">
    <property type="component" value="Unassembled WGS sequence"/>
</dbReference>
<comment type="subcellular location">
    <subcellularLocation>
        <location evidence="2">Cell membrane</location>
        <topology evidence="2">Lipid-anchor</topology>
    </subcellularLocation>
</comment>
<keyword evidence="2" id="KW-0472">Membrane</keyword>
<dbReference type="InterPro" id="IPR010131">
    <property type="entry name" value="MdtP/NodT-like"/>
</dbReference>
<feature type="signal peptide" evidence="2">
    <location>
        <begin position="1"/>
        <end position="24"/>
    </location>
</feature>
<comment type="similarity">
    <text evidence="1 2">Belongs to the outer membrane factor (OMF) (TC 1.B.17) family.</text>
</comment>
<keyword evidence="2" id="KW-0449">Lipoprotein</keyword>
<sequence>MKNTIIKFSSFIALMLTLQSCFVAKEYTQPELTELNIDEAKFRTDNIAEDSLTIADVSWKEIFTDPVLTKHIEKGLANNIDIRVALQQIVASEAYFKQGKAGYYPTLSANAKYTHQEMSKNSQMGAFGSSLDQYELSGALSWEADIWGKIRSNERAFQASYLQTVAAHKAVKTRLIANIASVYYQLLAVDEQIKITEQTIKTRENGLETSKALKEAGSVTEVGVKQTEAQLYTAQALLVDLKQQSHILENTLSILLGDMPKEIERGTLAEQKIDTELTHGVPAQLLSNRPDVIAAEYNLRNAFELTNVARTNFYPSLSLSANGGLQSLELEDLFSANSLFANVIGGIAQPILNGRKIKTQYEVSEARQEQARLNFVQSLLVASKEVSDAMYAYNAASEKIEIKQKEFDAYDVATDYSEELLNNGLANYLEVLRAEENALNSSLGLVTAKNSQLQAIIDLYQALGGGWK</sequence>
<dbReference type="PANTHER" id="PTHR30203">
    <property type="entry name" value="OUTER MEMBRANE CATION EFFLUX PROTEIN"/>
    <property type="match status" value="1"/>
</dbReference>
<comment type="caution">
    <text evidence="3">The sequence shown here is derived from an EMBL/GenBank/DDBJ whole genome shotgun (WGS) entry which is preliminary data.</text>
</comment>
<evidence type="ECO:0000256" key="2">
    <source>
        <dbReference type="RuleBase" id="RU362097"/>
    </source>
</evidence>
<evidence type="ECO:0000256" key="1">
    <source>
        <dbReference type="ARBA" id="ARBA00007613"/>
    </source>
</evidence>
<name>A0A368P5G7_9FLAO</name>
<dbReference type="NCBIfam" id="TIGR01845">
    <property type="entry name" value="outer_NodT"/>
    <property type="match status" value="1"/>
</dbReference>
<keyword evidence="4" id="KW-1185">Reference proteome</keyword>
<feature type="chain" id="PRO_5016487478" evidence="2">
    <location>
        <begin position="25"/>
        <end position="468"/>
    </location>
</feature>
<proteinExistence type="inferred from homology"/>
<dbReference type="Gene3D" id="1.20.1600.10">
    <property type="entry name" value="Outer membrane efflux proteins (OEP)"/>
    <property type="match status" value="1"/>
</dbReference>
<dbReference type="GO" id="GO:0005886">
    <property type="term" value="C:plasma membrane"/>
    <property type="evidence" value="ECO:0007669"/>
    <property type="project" value="UniProtKB-SubCell"/>
</dbReference>
<dbReference type="OrthoDB" id="9770517at2"/>
<keyword evidence="2" id="KW-0812">Transmembrane</keyword>